<name>A0ABY2IW54_9MICO</name>
<dbReference type="EMBL" id="SOGQ01000088">
    <property type="protein sequence ID" value="TFC94039.1"/>
    <property type="molecule type" value="Genomic_DNA"/>
</dbReference>
<dbReference type="Proteomes" id="UP000297853">
    <property type="component" value="Unassembled WGS sequence"/>
</dbReference>
<sequence>MEAKLMLEGVAMTNGELTPAQDEYFRMLERMDISEKFRRNIEITKDELRAENATLVRGVSRVQGFQPND</sequence>
<comment type="caution">
    <text evidence="1">The sequence shown here is derived from an EMBL/GenBank/DDBJ whole genome shotgun (WGS) entry which is preliminary data.</text>
</comment>
<organism evidence="1 2">
    <name type="scientific">Cryobacterium sinapicolor</name>
    <dbReference type="NCBI Taxonomy" id="1259236"/>
    <lineage>
        <taxon>Bacteria</taxon>
        <taxon>Bacillati</taxon>
        <taxon>Actinomycetota</taxon>
        <taxon>Actinomycetes</taxon>
        <taxon>Micrococcales</taxon>
        <taxon>Microbacteriaceae</taxon>
        <taxon>Cryobacterium</taxon>
    </lineage>
</organism>
<evidence type="ECO:0000313" key="2">
    <source>
        <dbReference type="Proteomes" id="UP000297853"/>
    </source>
</evidence>
<accession>A0ABY2IW54</accession>
<evidence type="ECO:0000313" key="1">
    <source>
        <dbReference type="EMBL" id="TFC94039.1"/>
    </source>
</evidence>
<protein>
    <submittedName>
        <fullName evidence="1">Uncharacterized protein</fullName>
    </submittedName>
</protein>
<proteinExistence type="predicted"/>
<gene>
    <name evidence="1" type="ORF">E3T28_15905</name>
</gene>
<dbReference type="RefSeq" id="WP_134433124.1">
    <property type="nucleotide sequence ID" value="NZ_SOGQ01000088.1"/>
</dbReference>
<reference evidence="1 2" key="1">
    <citation type="submission" date="2019-03" db="EMBL/GenBank/DDBJ databases">
        <title>Genomics of glacier-inhabiting Cryobacterium strains.</title>
        <authorList>
            <person name="Liu Q."/>
            <person name="Xin Y.-H."/>
        </authorList>
    </citation>
    <scope>NUCLEOTIDE SEQUENCE [LARGE SCALE GENOMIC DNA]</scope>
    <source>
        <strain evidence="1 2">TMT1-23-1</strain>
    </source>
</reference>
<keyword evidence="2" id="KW-1185">Reference proteome</keyword>